<name>A0AAD1Z273_9LAMI</name>
<accession>A0AAD1Z273</accession>
<feature type="region of interest" description="Disordered" evidence="5">
    <location>
        <begin position="205"/>
        <end position="232"/>
    </location>
</feature>
<comment type="subcellular location">
    <subcellularLocation>
        <location evidence="1">Nucleus</location>
    </subcellularLocation>
</comment>
<dbReference type="EMBL" id="OU503040">
    <property type="protein sequence ID" value="CAI9761822.1"/>
    <property type="molecule type" value="Genomic_DNA"/>
</dbReference>
<evidence type="ECO:0000256" key="1">
    <source>
        <dbReference type="ARBA" id="ARBA00004123"/>
    </source>
</evidence>
<feature type="domain" description="BHLH" evidence="6">
    <location>
        <begin position="12"/>
        <end position="44"/>
    </location>
</feature>
<organism evidence="7 8">
    <name type="scientific">Fraxinus pennsylvanica</name>
    <dbReference type="NCBI Taxonomy" id="56036"/>
    <lineage>
        <taxon>Eukaryota</taxon>
        <taxon>Viridiplantae</taxon>
        <taxon>Streptophyta</taxon>
        <taxon>Embryophyta</taxon>
        <taxon>Tracheophyta</taxon>
        <taxon>Spermatophyta</taxon>
        <taxon>Magnoliopsida</taxon>
        <taxon>eudicotyledons</taxon>
        <taxon>Gunneridae</taxon>
        <taxon>Pentapetalae</taxon>
        <taxon>asterids</taxon>
        <taxon>lamiids</taxon>
        <taxon>Lamiales</taxon>
        <taxon>Oleaceae</taxon>
        <taxon>Oleeae</taxon>
        <taxon>Fraxinus</taxon>
    </lineage>
</organism>
<evidence type="ECO:0000256" key="4">
    <source>
        <dbReference type="ARBA" id="ARBA00023242"/>
    </source>
</evidence>
<dbReference type="SUPFAM" id="SSF47459">
    <property type="entry name" value="HLH, helix-loop-helix DNA-binding domain"/>
    <property type="match status" value="1"/>
</dbReference>
<dbReference type="Proteomes" id="UP000834106">
    <property type="component" value="Chromosome 5"/>
</dbReference>
<keyword evidence="8" id="KW-1185">Reference proteome</keyword>
<dbReference type="GO" id="GO:0005634">
    <property type="term" value="C:nucleus"/>
    <property type="evidence" value="ECO:0007669"/>
    <property type="project" value="UniProtKB-SubCell"/>
</dbReference>
<evidence type="ECO:0000256" key="5">
    <source>
        <dbReference type="SAM" id="MobiDB-lite"/>
    </source>
</evidence>
<protein>
    <recommendedName>
        <fullName evidence="6">BHLH domain-containing protein</fullName>
    </recommendedName>
</protein>
<keyword evidence="2" id="KW-0805">Transcription regulation</keyword>
<dbReference type="InterPro" id="IPR011598">
    <property type="entry name" value="bHLH_dom"/>
</dbReference>
<feature type="compositionally biased region" description="Polar residues" evidence="5">
    <location>
        <begin position="140"/>
        <end position="157"/>
    </location>
</feature>
<evidence type="ECO:0000313" key="8">
    <source>
        <dbReference type="Proteomes" id="UP000834106"/>
    </source>
</evidence>
<gene>
    <name evidence="7" type="ORF">FPE_LOCUS9252</name>
</gene>
<dbReference type="InterPro" id="IPR036638">
    <property type="entry name" value="HLH_DNA-bd_sf"/>
</dbReference>
<sequence>MFEPLQPDTPALFQILRELIPNSDQKRDTASFLLEVIQYVQFLQEKLQKYEGSYQSWSSEPTKLMPWRNSHWRAQSFVDHPLVMKNGAGPVSAIPGRAIELQNALGNKATGIPVPLQTSMHISVLNDGAFSHTLPRRASDAQSTECPTTTDTPNPQEDLTVEGGTINISSVYSQELLNSLTQALQSSGVDLSQASISVQINLGKQANPEPASGISIAKDHETSTPTPRLFQDVSNNEDLDQARKRLKI</sequence>
<dbReference type="GO" id="GO:0046983">
    <property type="term" value="F:protein dimerization activity"/>
    <property type="evidence" value="ECO:0007669"/>
    <property type="project" value="InterPro"/>
</dbReference>
<evidence type="ECO:0000313" key="7">
    <source>
        <dbReference type="EMBL" id="CAI9761822.1"/>
    </source>
</evidence>
<dbReference type="Gene3D" id="4.10.280.10">
    <property type="entry name" value="Helix-loop-helix DNA-binding domain"/>
    <property type="match status" value="1"/>
</dbReference>
<dbReference type="PANTHER" id="PTHR46412:SF6">
    <property type="entry name" value="TRANSCRIPTION FACTOR BIM2"/>
    <property type="match status" value="1"/>
</dbReference>
<evidence type="ECO:0000259" key="6">
    <source>
        <dbReference type="Pfam" id="PF00010"/>
    </source>
</evidence>
<dbReference type="InterPro" id="IPR044295">
    <property type="entry name" value="BIM1/2/3"/>
</dbReference>
<dbReference type="PANTHER" id="PTHR46412">
    <property type="entry name" value="BES1-INTERACTING MYC-LIKE PROTEIN"/>
    <property type="match status" value="1"/>
</dbReference>
<proteinExistence type="predicted"/>
<evidence type="ECO:0000256" key="2">
    <source>
        <dbReference type="ARBA" id="ARBA00023015"/>
    </source>
</evidence>
<keyword evidence="3" id="KW-0804">Transcription</keyword>
<keyword evidence="4" id="KW-0539">Nucleus</keyword>
<dbReference type="Pfam" id="PF00010">
    <property type="entry name" value="HLH"/>
    <property type="match status" value="1"/>
</dbReference>
<feature type="region of interest" description="Disordered" evidence="5">
    <location>
        <begin position="135"/>
        <end position="160"/>
    </location>
</feature>
<reference evidence="7" key="1">
    <citation type="submission" date="2023-05" db="EMBL/GenBank/DDBJ databases">
        <authorList>
            <person name="Huff M."/>
        </authorList>
    </citation>
    <scope>NUCLEOTIDE SEQUENCE</scope>
</reference>
<dbReference type="GO" id="GO:0006351">
    <property type="term" value="P:DNA-templated transcription"/>
    <property type="evidence" value="ECO:0007669"/>
    <property type="project" value="InterPro"/>
</dbReference>
<evidence type="ECO:0000256" key="3">
    <source>
        <dbReference type="ARBA" id="ARBA00023163"/>
    </source>
</evidence>
<dbReference type="GO" id="GO:0003700">
    <property type="term" value="F:DNA-binding transcription factor activity"/>
    <property type="evidence" value="ECO:0007669"/>
    <property type="project" value="InterPro"/>
</dbReference>
<dbReference type="AlphaFoldDB" id="A0AAD1Z273"/>